<dbReference type="KEGG" id="boe:106332664"/>
<name>A0A0D3BDG4_BRAOL</name>
<dbReference type="PANTHER" id="PTHR31672">
    <property type="entry name" value="BNACNNG10540D PROTEIN"/>
    <property type="match status" value="1"/>
</dbReference>
<accession>A0A0D3BDG4</accession>
<dbReference type="GeneID" id="106332664"/>
<dbReference type="SMART" id="SM00256">
    <property type="entry name" value="FBOX"/>
    <property type="match status" value="1"/>
</dbReference>
<dbReference type="CDD" id="cd22157">
    <property type="entry name" value="F-box_AtFBW1-like"/>
    <property type="match status" value="1"/>
</dbReference>
<dbReference type="Pfam" id="PF00646">
    <property type="entry name" value="F-box"/>
    <property type="match status" value="1"/>
</dbReference>
<sequence>MTKMSNLPRDLAEEVLSKVPLTSLRKVRSTCKEWKTLSKRRSFAKKHLGQASVGAASHKVVMMMDLRIYLMSINLNNKNDESCIKHEGKLISGSDEVDVSRVFHCDGLLLFIPKDSTRVVLCNPYSGQTRFIESTFCFRNWWNYSYALGYEKRSRSCSRKYKVLRFITVTDFVECKIYDMSSDSWRFLDPPRGWRVGHYDRGLSLKGYTYWFANKKRSDKSDGDRSFLVCFDFTRERFGPPLPLPFEPFDEDTVSLSSVREEQLAVLFQRWDSLELEIWVTTKIEPESVTWNTKVFLQVNMSLQFQFQFLLTAASFFIDEEKKVAVVFDKNKERSLVNRNVAYIIGVDESLREADLGDSNDKNCYPLACSYVPSLAKLT</sequence>
<dbReference type="OMA" id="FVECKIY"/>
<dbReference type="PROSITE" id="PS50181">
    <property type="entry name" value="FBOX"/>
    <property type="match status" value="1"/>
</dbReference>
<protein>
    <recommendedName>
        <fullName evidence="1">F-box domain-containing protein</fullName>
    </recommendedName>
</protein>
<dbReference type="AlphaFoldDB" id="A0A0D3BDG4"/>
<dbReference type="PANTHER" id="PTHR31672:SF13">
    <property type="entry name" value="F-BOX PROTEIN CPR30-LIKE"/>
    <property type="match status" value="1"/>
</dbReference>
<dbReference type="EnsemblPlants" id="Bo3g085640.1">
    <property type="protein sequence ID" value="Bo3g085640.1"/>
    <property type="gene ID" value="Bo3g085640"/>
</dbReference>
<dbReference type="STRING" id="109376.A0A0D3BDG4"/>
<dbReference type="NCBIfam" id="TIGR01640">
    <property type="entry name" value="F_box_assoc_1"/>
    <property type="match status" value="1"/>
</dbReference>
<dbReference type="InterPro" id="IPR050796">
    <property type="entry name" value="SCF_F-box_component"/>
</dbReference>
<dbReference type="InterPro" id="IPR017451">
    <property type="entry name" value="F-box-assoc_interact_dom"/>
</dbReference>
<evidence type="ECO:0000259" key="1">
    <source>
        <dbReference type="PROSITE" id="PS50181"/>
    </source>
</evidence>
<dbReference type="Proteomes" id="UP000032141">
    <property type="component" value="Chromosome C3"/>
</dbReference>
<reference evidence="2" key="2">
    <citation type="submission" date="2015-03" db="UniProtKB">
        <authorList>
            <consortium name="EnsemblPlants"/>
        </authorList>
    </citation>
    <scope>IDENTIFICATION</scope>
</reference>
<keyword evidence="3" id="KW-1185">Reference proteome</keyword>
<dbReference type="Pfam" id="PF07734">
    <property type="entry name" value="FBA_1"/>
    <property type="match status" value="1"/>
</dbReference>
<feature type="domain" description="F-box" evidence="1">
    <location>
        <begin position="1"/>
        <end position="47"/>
    </location>
</feature>
<reference evidence="2 3" key="1">
    <citation type="journal article" date="2014" name="Genome Biol.">
        <title>Transcriptome and methylome profiling reveals relics of genome dominance in the mesopolyploid Brassica oleracea.</title>
        <authorList>
            <person name="Parkin I.A."/>
            <person name="Koh C."/>
            <person name="Tang H."/>
            <person name="Robinson S.J."/>
            <person name="Kagale S."/>
            <person name="Clarke W.E."/>
            <person name="Town C.D."/>
            <person name="Nixon J."/>
            <person name="Krishnakumar V."/>
            <person name="Bidwell S.L."/>
            <person name="Denoeud F."/>
            <person name="Belcram H."/>
            <person name="Links M.G."/>
            <person name="Just J."/>
            <person name="Clarke C."/>
            <person name="Bender T."/>
            <person name="Huebert T."/>
            <person name="Mason A.S."/>
            <person name="Pires J.C."/>
            <person name="Barker G."/>
            <person name="Moore J."/>
            <person name="Walley P.G."/>
            <person name="Manoli S."/>
            <person name="Batley J."/>
            <person name="Edwards D."/>
            <person name="Nelson M.N."/>
            <person name="Wang X."/>
            <person name="Paterson A.H."/>
            <person name="King G."/>
            <person name="Bancroft I."/>
            <person name="Chalhoub B."/>
            <person name="Sharpe A.G."/>
        </authorList>
    </citation>
    <scope>NUCLEOTIDE SEQUENCE</scope>
    <source>
        <strain evidence="2 3">cv. TO1000</strain>
    </source>
</reference>
<dbReference type="RefSeq" id="XP_013626596.1">
    <property type="nucleotide sequence ID" value="XM_013771142.1"/>
</dbReference>
<dbReference type="HOGENOM" id="CLU_034692_0_0_1"/>
<dbReference type="InterPro" id="IPR001810">
    <property type="entry name" value="F-box_dom"/>
</dbReference>
<dbReference type="Gene3D" id="1.20.1280.50">
    <property type="match status" value="1"/>
</dbReference>
<dbReference type="SUPFAM" id="SSF81383">
    <property type="entry name" value="F-box domain"/>
    <property type="match status" value="1"/>
</dbReference>
<dbReference type="OrthoDB" id="1041496at2759"/>
<organism evidence="2 3">
    <name type="scientific">Brassica oleracea var. oleracea</name>
    <dbReference type="NCBI Taxonomy" id="109376"/>
    <lineage>
        <taxon>Eukaryota</taxon>
        <taxon>Viridiplantae</taxon>
        <taxon>Streptophyta</taxon>
        <taxon>Embryophyta</taxon>
        <taxon>Tracheophyta</taxon>
        <taxon>Spermatophyta</taxon>
        <taxon>Magnoliopsida</taxon>
        <taxon>eudicotyledons</taxon>
        <taxon>Gunneridae</taxon>
        <taxon>Pentapetalae</taxon>
        <taxon>rosids</taxon>
        <taxon>malvids</taxon>
        <taxon>Brassicales</taxon>
        <taxon>Brassicaceae</taxon>
        <taxon>Brassiceae</taxon>
        <taxon>Brassica</taxon>
    </lineage>
</organism>
<evidence type="ECO:0000313" key="3">
    <source>
        <dbReference type="Proteomes" id="UP000032141"/>
    </source>
</evidence>
<dbReference type="Gramene" id="Bo3g085640.1">
    <property type="protein sequence ID" value="Bo3g085640.1"/>
    <property type="gene ID" value="Bo3g085640"/>
</dbReference>
<proteinExistence type="predicted"/>
<dbReference type="InterPro" id="IPR036047">
    <property type="entry name" value="F-box-like_dom_sf"/>
</dbReference>
<evidence type="ECO:0000313" key="2">
    <source>
        <dbReference type="EnsemblPlants" id="Bo3g085640.1"/>
    </source>
</evidence>
<dbReference type="InterPro" id="IPR006527">
    <property type="entry name" value="F-box-assoc_dom_typ1"/>
</dbReference>